<name>A0A934JP23_9GAMM</name>
<dbReference type="PROSITE" id="PS51832">
    <property type="entry name" value="HD_GYP"/>
    <property type="match status" value="1"/>
</dbReference>
<sequence length="516" mass="58335">MSAFQMESCFGADIGVGYFDMDEILDIFGIKKEVMDNKRVKSLIKIHGRKERIVNIAVRQVTFDVLRSVLDSEFLPYDAYFNDDKLLTSRRERLYDAQERFLFLCLSIANGKSVRSLKKLNRDFSTKELRSKFARGKGKDKGLFRYFRQELDENTREYILSYKAKGSGVEGLARAGVSSRTEPAFDKEALGSEKKTQREIKVFSTSFDDEVITALKLFKDGNLLLSTQMELFKRGELLDTPELKKFCKRLITSYSRNPFALMAIRHIKEVSSYLVLHAMGMAVLGIHFAKTMKLQDAYVEAIALGALLFDLGRFRLPAAMVNKSTKMTAGEFDLFRKHIQFGSQILHKCENLPKVVFQMLEDHHEKIDGSGYPNGKQDQEISVYGKIAAIIDAYDAMTSEQPHKDSMEPIKACQQMLKESGLAFDETLLSVFLKSIGRVPVGSCVLLSNGRVGFVLTLNKSFQPALIRQVYSMTNKSFIASTDIELNKVANVIDDVVVEKDVSPQSLGLQFINHIS</sequence>
<dbReference type="Proteomes" id="UP000628710">
    <property type="component" value="Unassembled WGS sequence"/>
</dbReference>
<gene>
    <name evidence="2" type="ORF">I8J31_19205</name>
</gene>
<keyword evidence="3" id="KW-1185">Reference proteome</keyword>
<dbReference type="Pfam" id="PF13487">
    <property type="entry name" value="HD_5"/>
    <property type="match status" value="1"/>
</dbReference>
<evidence type="ECO:0000313" key="3">
    <source>
        <dbReference type="Proteomes" id="UP000628710"/>
    </source>
</evidence>
<dbReference type="InterPro" id="IPR037522">
    <property type="entry name" value="HD_GYP_dom"/>
</dbReference>
<dbReference type="SUPFAM" id="SSF109604">
    <property type="entry name" value="HD-domain/PDEase-like"/>
    <property type="match status" value="1"/>
</dbReference>
<protein>
    <submittedName>
        <fullName evidence="2">HD domain-containing protein</fullName>
    </submittedName>
</protein>
<dbReference type="AlphaFoldDB" id="A0A934JP23"/>
<feature type="domain" description="HD-GYP" evidence="1">
    <location>
        <begin position="252"/>
        <end position="448"/>
    </location>
</feature>
<reference evidence="2" key="1">
    <citation type="submission" date="2020-12" db="EMBL/GenBank/DDBJ databases">
        <title>Marinomonas arctica sp. nov., a psychrotolerant bacterium isolated from the Arctic.</title>
        <authorList>
            <person name="Zhang Y."/>
        </authorList>
    </citation>
    <scope>NUCLEOTIDE SEQUENCE</scope>
    <source>
        <strain evidence="2">C1424</strain>
    </source>
</reference>
<dbReference type="EMBL" id="JAEMNX010000032">
    <property type="protein sequence ID" value="MBJ7539805.1"/>
    <property type="molecule type" value="Genomic_DNA"/>
</dbReference>
<organism evidence="2 3">
    <name type="scientific">Marinomonas transparens</name>
    <dbReference type="NCBI Taxonomy" id="2795388"/>
    <lineage>
        <taxon>Bacteria</taxon>
        <taxon>Pseudomonadati</taxon>
        <taxon>Pseudomonadota</taxon>
        <taxon>Gammaproteobacteria</taxon>
        <taxon>Oceanospirillales</taxon>
        <taxon>Oceanospirillaceae</taxon>
        <taxon>Marinomonas</taxon>
    </lineage>
</organism>
<accession>A0A934JP23</accession>
<dbReference type="PANTHER" id="PTHR43155">
    <property type="entry name" value="CYCLIC DI-GMP PHOSPHODIESTERASE PA4108-RELATED"/>
    <property type="match status" value="1"/>
</dbReference>
<evidence type="ECO:0000259" key="1">
    <source>
        <dbReference type="PROSITE" id="PS51832"/>
    </source>
</evidence>
<dbReference type="GO" id="GO:0008081">
    <property type="term" value="F:phosphoric diester hydrolase activity"/>
    <property type="evidence" value="ECO:0007669"/>
    <property type="project" value="UniProtKB-ARBA"/>
</dbReference>
<comment type="caution">
    <text evidence="2">The sequence shown here is derived from an EMBL/GenBank/DDBJ whole genome shotgun (WGS) entry which is preliminary data.</text>
</comment>
<proteinExistence type="predicted"/>
<dbReference type="PANTHER" id="PTHR43155:SF2">
    <property type="entry name" value="CYCLIC DI-GMP PHOSPHODIESTERASE PA4108"/>
    <property type="match status" value="1"/>
</dbReference>
<evidence type="ECO:0000313" key="2">
    <source>
        <dbReference type="EMBL" id="MBJ7539805.1"/>
    </source>
</evidence>
<dbReference type="InterPro" id="IPR003607">
    <property type="entry name" value="HD/PDEase_dom"/>
</dbReference>
<dbReference type="CDD" id="cd00077">
    <property type="entry name" value="HDc"/>
    <property type="match status" value="1"/>
</dbReference>
<dbReference type="Gene3D" id="1.10.3210.10">
    <property type="entry name" value="Hypothetical protein af1432"/>
    <property type="match status" value="1"/>
</dbReference>